<dbReference type="Proteomes" id="UP000255283">
    <property type="component" value="Unassembled WGS sequence"/>
</dbReference>
<dbReference type="AlphaFoldDB" id="A0AAQ1ZIE7"/>
<dbReference type="Pfam" id="PF03544">
    <property type="entry name" value="TonB_C"/>
    <property type="match status" value="1"/>
</dbReference>
<gene>
    <name evidence="2" type="ORF">NCTC13063_00224</name>
</gene>
<dbReference type="PANTHER" id="PTHR33446:SF2">
    <property type="entry name" value="PROTEIN TONB"/>
    <property type="match status" value="1"/>
</dbReference>
<protein>
    <submittedName>
        <fullName evidence="2">Gram-negative bacterial tonB protein</fullName>
    </submittedName>
</protein>
<sequence length="435" mass="49379">MNRKRIILFSVLLSLALGAILFFWLRGHGRGFNTSETSGDSLAIAQDTTAIDTAADMRIIREYYVKGNNGSVSSEDGWEQLNATHLTETAIDNILMTDGDYDATIRAQEVPHNFQKTLRVVPLKGGWYMVCFKTGGESGWERIPVRMVTDKDGRRKIGYITPIDLGQTASDTIFYHHVIHIPKQHKHAVTFIEDFYRSYLSTKLTIDLDAPAYQRYLIRHFVDKKYWAEVGRHLYLNNNLIDDLVFNATPKNGWKPQYEVYVNRKSGWYGIHSQTSGVDGDHYVKVEKRGNGFIIAKFSSAPPTKGADGDESYDRWTDQQPQFAGGEAALSEYLTEQVHYPKAELEMGISAKIDVVFMVEKDGSISNIEVAADATEGFEAEAFRLLGDMPEWTPAMWNDRLVRSFVYGTLFFKVYRNGSAEVEFIRRAVNIDDND</sequence>
<dbReference type="Gene3D" id="3.10.450.50">
    <property type="match status" value="1"/>
</dbReference>
<dbReference type="RefSeq" id="WP_115153018.1">
    <property type="nucleotide sequence ID" value="NZ_DBFWLE010000020.1"/>
</dbReference>
<organism evidence="2 3">
    <name type="scientific">Segatella buccae</name>
    <dbReference type="NCBI Taxonomy" id="28126"/>
    <lineage>
        <taxon>Bacteria</taxon>
        <taxon>Pseudomonadati</taxon>
        <taxon>Bacteroidota</taxon>
        <taxon>Bacteroidia</taxon>
        <taxon>Bacteroidales</taxon>
        <taxon>Prevotellaceae</taxon>
        <taxon>Segatella</taxon>
    </lineage>
</organism>
<evidence type="ECO:0000313" key="2">
    <source>
        <dbReference type="EMBL" id="SUB78972.1"/>
    </source>
</evidence>
<dbReference type="SUPFAM" id="SSF74653">
    <property type="entry name" value="TolA/TonB C-terminal domain"/>
    <property type="match status" value="1"/>
</dbReference>
<evidence type="ECO:0000259" key="1">
    <source>
        <dbReference type="PROSITE" id="PS52015"/>
    </source>
</evidence>
<feature type="domain" description="TonB C-terminal" evidence="1">
    <location>
        <begin position="325"/>
        <end position="421"/>
    </location>
</feature>
<dbReference type="GO" id="GO:0055085">
    <property type="term" value="P:transmembrane transport"/>
    <property type="evidence" value="ECO:0007669"/>
    <property type="project" value="InterPro"/>
</dbReference>
<reference evidence="2 3" key="1">
    <citation type="submission" date="2018-06" db="EMBL/GenBank/DDBJ databases">
        <authorList>
            <consortium name="Pathogen Informatics"/>
            <person name="Doyle S."/>
        </authorList>
    </citation>
    <scope>NUCLEOTIDE SEQUENCE [LARGE SCALE GENOMIC DNA]</scope>
    <source>
        <strain evidence="2 3">NCTC13063</strain>
    </source>
</reference>
<dbReference type="Gene3D" id="3.30.1150.10">
    <property type="match status" value="1"/>
</dbReference>
<evidence type="ECO:0000313" key="3">
    <source>
        <dbReference type="Proteomes" id="UP000255283"/>
    </source>
</evidence>
<dbReference type="PROSITE" id="PS52015">
    <property type="entry name" value="TONB_CTD"/>
    <property type="match status" value="1"/>
</dbReference>
<dbReference type="InterPro" id="IPR037682">
    <property type="entry name" value="TonB_C"/>
</dbReference>
<accession>A0AAQ1ZIE7</accession>
<comment type="caution">
    <text evidence="2">The sequence shown here is derived from an EMBL/GenBank/DDBJ whole genome shotgun (WGS) entry which is preliminary data.</text>
</comment>
<dbReference type="GO" id="GO:0031992">
    <property type="term" value="F:energy transducer activity"/>
    <property type="evidence" value="ECO:0007669"/>
    <property type="project" value="TreeGrafter"/>
</dbReference>
<dbReference type="InterPro" id="IPR051045">
    <property type="entry name" value="TonB-dependent_transducer"/>
</dbReference>
<proteinExistence type="predicted"/>
<dbReference type="GO" id="GO:0098797">
    <property type="term" value="C:plasma membrane protein complex"/>
    <property type="evidence" value="ECO:0007669"/>
    <property type="project" value="TreeGrafter"/>
</dbReference>
<dbReference type="PANTHER" id="PTHR33446">
    <property type="entry name" value="PROTEIN TONB-RELATED"/>
    <property type="match status" value="1"/>
</dbReference>
<name>A0AAQ1ZIE7_9BACT</name>
<dbReference type="EMBL" id="UGTJ01000001">
    <property type="protein sequence ID" value="SUB78972.1"/>
    <property type="molecule type" value="Genomic_DNA"/>
</dbReference>